<reference evidence="1 2" key="1">
    <citation type="submission" date="2019-09" db="EMBL/GenBank/DDBJ databases">
        <title>Genomes of family Cryomorphaceae.</title>
        <authorList>
            <person name="Bowman J.P."/>
        </authorList>
    </citation>
    <scope>NUCLEOTIDE SEQUENCE [LARGE SCALE GENOMIC DNA]</scope>
    <source>
        <strain evidence="1 2">LMG 25704</strain>
    </source>
</reference>
<comment type="caution">
    <text evidence="1">The sequence shown here is derived from an EMBL/GenBank/DDBJ whole genome shotgun (WGS) entry which is preliminary data.</text>
</comment>
<dbReference type="InterPro" id="IPR014985">
    <property type="entry name" value="WbqC"/>
</dbReference>
<keyword evidence="2" id="KW-1185">Reference proteome</keyword>
<dbReference type="Proteomes" id="UP000468650">
    <property type="component" value="Unassembled WGS sequence"/>
</dbReference>
<name>A0A6N6RLZ6_9FLAO</name>
<organism evidence="1 2">
    <name type="scientific">Phaeocystidibacter luteus</name>
    <dbReference type="NCBI Taxonomy" id="911197"/>
    <lineage>
        <taxon>Bacteria</taxon>
        <taxon>Pseudomonadati</taxon>
        <taxon>Bacteroidota</taxon>
        <taxon>Flavobacteriia</taxon>
        <taxon>Flavobacteriales</taxon>
        <taxon>Phaeocystidibacteraceae</taxon>
        <taxon>Phaeocystidibacter</taxon>
    </lineage>
</organism>
<protein>
    <submittedName>
        <fullName evidence="1">WbqC family protein</fullName>
    </submittedName>
</protein>
<dbReference type="OrthoDB" id="1523452at2"/>
<sequence length="200" mass="23090">MKPAVFYPALFPPTSYMAWLISEKASWNTAAAFQKGSWRNRYRIYGPNGTMDLSAPIDHSSDKSSLSNIKLERRNNWTEKEWRALQTAYRNASFFEAIEDELSRIILKEHDFLLDRIEEAMNWMCGQLRCDAPADSSEQPLELMSIKPSKAVDGVEYRQVFSHKHGFQSNLSTLDLLMNEGPLAYDILQRQAKLFPFSQE</sequence>
<gene>
    <name evidence="1" type="ORF">F8C67_02395</name>
</gene>
<dbReference type="RefSeq" id="WP_151666190.1">
    <property type="nucleotide sequence ID" value="NZ_WBVO01000001.1"/>
</dbReference>
<accession>A0A6N6RLZ6</accession>
<proteinExistence type="predicted"/>
<dbReference type="Pfam" id="PF08889">
    <property type="entry name" value="WbqC"/>
    <property type="match status" value="1"/>
</dbReference>
<evidence type="ECO:0000313" key="1">
    <source>
        <dbReference type="EMBL" id="KAB2814611.1"/>
    </source>
</evidence>
<dbReference type="EMBL" id="WBVO01000001">
    <property type="protein sequence ID" value="KAB2814611.1"/>
    <property type="molecule type" value="Genomic_DNA"/>
</dbReference>
<evidence type="ECO:0000313" key="2">
    <source>
        <dbReference type="Proteomes" id="UP000468650"/>
    </source>
</evidence>
<dbReference type="AlphaFoldDB" id="A0A6N6RLZ6"/>